<dbReference type="Proteomes" id="UP000215433">
    <property type="component" value="Unassembled WGS sequence"/>
</dbReference>
<protein>
    <recommendedName>
        <fullName evidence="3">Phage tail protein</fullName>
    </recommendedName>
</protein>
<gene>
    <name evidence="1" type="ORF">Tam10B_0103</name>
</gene>
<dbReference type="OrthoDB" id="3194616at2"/>
<name>A0A229W1C3_9BIFI</name>
<keyword evidence="2" id="KW-1185">Reference proteome</keyword>
<reference evidence="1 2" key="1">
    <citation type="submission" date="2017-05" db="EMBL/GenBank/DDBJ databases">
        <title>Bifidobacterium vansinderenii sp. nov.</title>
        <authorList>
            <person name="Lugli G.A."/>
            <person name="Duranti S."/>
            <person name="Mangifesta M."/>
        </authorList>
    </citation>
    <scope>NUCLEOTIDE SEQUENCE [LARGE SCALE GENOMIC DNA]</scope>
    <source>
        <strain evidence="1 2">Tam10B</strain>
    </source>
</reference>
<evidence type="ECO:0000313" key="1">
    <source>
        <dbReference type="EMBL" id="OXN01661.1"/>
    </source>
</evidence>
<evidence type="ECO:0000313" key="2">
    <source>
        <dbReference type="Proteomes" id="UP000215433"/>
    </source>
</evidence>
<evidence type="ECO:0008006" key="3">
    <source>
        <dbReference type="Google" id="ProtNLM"/>
    </source>
</evidence>
<dbReference type="EMBL" id="NEWD01000002">
    <property type="protein sequence ID" value="OXN01661.1"/>
    <property type="molecule type" value="Genomic_DNA"/>
</dbReference>
<organism evidence="1 2">
    <name type="scientific">Bifidobacterium vansinderenii</name>
    <dbReference type="NCBI Taxonomy" id="1984871"/>
    <lineage>
        <taxon>Bacteria</taxon>
        <taxon>Bacillati</taxon>
        <taxon>Actinomycetota</taxon>
        <taxon>Actinomycetes</taxon>
        <taxon>Bifidobacteriales</taxon>
        <taxon>Bifidobacteriaceae</taxon>
        <taxon>Bifidobacterium</taxon>
    </lineage>
</organism>
<proteinExistence type="predicted"/>
<dbReference type="RefSeq" id="WP_093959328.1">
    <property type="nucleotide sequence ID" value="NZ_NEWD01000002.1"/>
</dbReference>
<accession>A0A229W1C3</accession>
<dbReference type="AlphaFoldDB" id="A0A229W1C3"/>
<comment type="caution">
    <text evidence="1">The sequence shown here is derived from an EMBL/GenBank/DDBJ whole genome shotgun (WGS) entry which is preliminary data.</text>
</comment>
<sequence length="294" mass="31016">MNHTIETVELRAGATTLTLHGGAVDDIDGLYVTEDGIEGWLSTPDLKVTSQERGIGDGAHDIPDGMIHYAARTITLHWAAVSENRDALQRLITSMGLLTGRQITIRVMDGEQDTYCTGYASVDVNAAWPDRVLTKNQLTIVCPRPERLAWQEQRLQLSAAHAGGGGGLSYGSGVKGLSYPLSYGDVAVDARNVGVLRNGGTYPAAPVFTVHGPMPDGVTLRMGSDAILAYGQPIGMVPLVLDCRSRTATIGGMDVSRGLTARGFPTVPAGGSVPVVLESPGGGVVDCLIRDTYM</sequence>